<name>L9UBX3_9GAMM</name>
<evidence type="ECO:0000256" key="7">
    <source>
        <dbReference type="ARBA" id="ARBA00023288"/>
    </source>
</evidence>
<dbReference type="EMBL" id="AOPO01000002">
    <property type="protein sequence ID" value="ELY22202.1"/>
    <property type="molecule type" value="Genomic_DNA"/>
</dbReference>
<comment type="caution">
    <text evidence="9">The sequence shown here is derived from an EMBL/GenBank/DDBJ whole genome shotgun (WGS) entry which is preliminary data.</text>
</comment>
<dbReference type="Proteomes" id="UP000011651">
    <property type="component" value="Unassembled WGS sequence"/>
</dbReference>
<dbReference type="PATRIC" id="fig|1204738.3.peg.1128"/>
<dbReference type="AlphaFoldDB" id="L9UBX3"/>
<dbReference type="Gene3D" id="3.40.190.10">
    <property type="entry name" value="Periplasmic binding protein-like II"/>
    <property type="match status" value="2"/>
</dbReference>
<comment type="subcellular location">
    <subcellularLocation>
        <location evidence="1">Periplasm</location>
    </subcellularLocation>
</comment>
<evidence type="ECO:0000313" key="9">
    <source>
        <dbReference type="EMBL" id="ELY22202.1"/>
    </source>
</evidence>
<reference evidence="9 10" key="1">
    <citation type="journal article" date="2013" name="Genome Announc.">
        <title>Draft Genome of the Marine Gammaproteobacterium Halomonas titanicae.</title>
        <authorList>
            <person name="Sanchez-Porro C."/>
            <person name="de la Haba R.R."/>
            <person name="Cruz-Hernandez N."/>
            <person name="Gonzalez J.M."/>
            <person name="Reyes-Guirao C."/>
            <person name="Navarro-Sampedro L."/>
            <person name="Carballo M."/>
            <person name="Ventosa A."/>
        </authorList>
    </citation>
    <scope>NUCLEOTIDE SEQUENCE [LARGE SCALE GENOMIC DNA]</scope>
    <source>
        <strain evidence="9 10">BH1</strain>
    </source>
</reference>
<sequence>MDSTSGISRMAAGFNALGIALGTSPWEMPSAFNRYQGRPSHQGRTQQNEVNMQKHDNKSKLTKFKLTTLAASLLLASGTLSAQEQDTRAIAERLVDEHFQNSTLSREEQIEELMWFANAAEPFRGMDIQTVAEGLTTHVYESEVLAEAFSELTGINLTHNIIGEGDVVDTMQNQMQSGNSIYDGFVNDTDSIGTHIRYGTTINLSEAMENEWADYTLPTLDLDDFIGLQYGTGPDGSLFQLPTQQFANLYWFRYDWFTDPELMAQFEEVYGYPLGVPTNWTAYQDIAEFFTEHVGEIDGTKVYGHMDYGRRDPSLGWRFHDSWLSMAGMGSPGVPSGNPVDDWGIRVNEDSQPVGASVSRGGATNSPASVFAMQKAVDWLRDYAPPEAQGMTFGEAGPVPAQGHIAQQIFWYTAFTADMTDPAVAVTDDEGNPLWRMAPSPTGPYWEEGMKVGYQDVGAWTFFDSTPEDRRTAAWLFGQFTVSKTVSLEKLMHGLTPIRESDIFSEQMTEMAPKLGGLVEFYRSPNESNWTPTGTNVPDYPRMAPLWWQNLAPVMSGEVTPQEGLDKLASDMDSTMHRLARANVFDSYAPVLNEEQDPQYWLDQEGAPKAKLDNEMPQGTTVPYDEMMEAWMAAGTRQE</sequence>
<proteinExistence type="inferred from homology"/>
<comment type="similarity">
    <text evidence="2">Belongs to the bacterial solute-binding protein 1 family.</text>
</comment>
<gene>
    <name evidence="9" type="ORF">HALTITAN_0762</name>
</gene>
<evidence type="ECO:0000313" key="10">
    <source>
        <dbReference type="Proteomes" id="UP000011651"/>
    </source>
</evidence>
<dbReference type="InterPro" id="IPR006059">
    <property type="entry name" value="SBP"/>
</dbReference>
<keyword evidence="3" id="KW-1003">Cell membrane</keyword>
<evidence type="ECO:0000256" key="5">
    <source>
        <dbReference type="ARBA" id="ARBA00023136"/>
    </source>
</evidence>
<organism evidence="9 10">
    <name type="scientific">Vreelandella titanicae BH1</name>
    <dbReference type="NCBI Taxonomy" id="1204738"/>
    <lineage>
        <taxon>Bacteria</taxon>
        <taxon>Pseudomonadati</taxon>
        <taxon>Pseudomonadota</taxon>
        <taxon>Gammaproteobacteria</taxon>
        <taxon>Oceanospirillales</taxon>
        <taxon>Halomonadaceae</taxon>
        <taxon>Vreelandella</taxon>
    </lineage>
</organism>
<dbReference type="GO" id="GO:0042597">
    <property type="term" value="C:periplasmic space"/>
    <property type="evidence" value="ECO:0007669"/>
    <property type="project" value="UniProtKB-SubCell"/>
</dbReference>
<dbReference type="InterPro" id="IPR050490">
    <property type="entry name" value="Bact_solute-bd_prot1"/>
</dbReference>
<feature type="compositionally biased region" description="Polar residues" evidence="8">
    <location>
        <begin position="42"/>
        <end position="51"/>
    </location>
</feature>
<protein>
    <submittedName>
        <fullName evidence="9">Bacterial extracellular solute-binding, family 1</fullName>
    </submittedName>
</protein>
<evidence type="ECO:0000256" key="6">
    <source>
        <dbReference type="ARBA" id="ARBA00023139"/>
    </source>
</evidence>
<keyword evidence="6" id="KW-0564">Palmitate</keyword>
<keyword evidence="5" id="KW-0472">Membrane</keyword>
<dbReference type="Pfam" id="PF01547">
    <property type="entry name" value="SBP_bac_1"/>
    <property type="match status" value="1"/>
</dbReference>
<evidence type="ECO:0000256" key="1">
    <source>
        <dbReference type="ARBA" id="ARBA00004418"/>
    </source>
</evidence>
<dbReference type="SUPFAM" id="SSF53850">
    <property type="entry name" value="Periplasmic binding protein-like II"/>
    <property type="match status" value="1"/>
</dbReference>
<feature type="region of interest" description="Disordered" evidence="8">
    <location>
        <begin position="30"/>
        <end position="57"/>
    </location>
</feature>
<dbReference type="PANTHER" id="PTHR43649:SF33">
    <property type="entry name" value="POLYGALACTURONAN_RHAMNOGALACTURONAN-BINDING PROTEIN YTCQ"/>
    <property type="match status" value="1"/>
</dbReference>
<evidence type="ECO:0000256" key="8">
    <source>
        <dbReference type="SAM" id="MobiDB-lite"/>
    </source>
</evidence>
<evidence type="ECO:0000256" key="2">
    <source>
        <dbReference type="ARBA" id="ARBA00008520"/>
    </source>
</evidence>
<evidence type="ECO:0000256" key="3">
    <source>
        <dbReference type="ARBA" id="ARBA00022475"/>
    </source>
</evidence>
<evidence type="ECO:0000256" key="4">
    <source>
        <dbReference type="ARBA" id="ARBA00022729"/>
    </source>
</evidence>
<dbReference type="PANTHER" id="PTHR43649">
    <property type="entry name" value="ARABINOSE-BINDING PROTEIN-RELATED"/>
    <property type="match status" value="1"/>
</dbReference>
<accession>L9UBX3</accession>
<keyword evidence="7" id="KW-0449">Lipoprotein</keyword>
<keyword evidence="4" id="KW-0732">Signal</keyword>